<dbReference type="STRING" id="6334.A0A0V1BHB9"/>
<feature type="chain" id="PRO_5006875177" evidence="5">
    <location>
        <begin position="19"/>
        <end position="521"/>
    </location>
</feature>
<dbReference type="GO" id="GO:0006364">
    <property type="term" value="P:rRNA processing"/>
    <property type="evidence" value="ECO:0007669"/>
    <property type="project" value="InterPro"/>
</dbReference>
<proteinExistence type="predicted"/>
<feature type="repeat" description="WD" evidence="4">
    <location>
        <begin position="286"/>
        <end position="322"/>
    </location>
</feature>
<dbReference type="FunCoup" id="A0A0V1BHB9">
    <property type="interactions" value="1822"/>
</dbReference>
<dbReference type="PANTHER" id="PTHR14091:SF0">
    <property type="entry name" value="PERIODIC TRYPTOPHAN PROTEIN 1 HOMOLOG"/>
    <property type="match status" value="1"/>
</dbReference>
<dbReference type="Pfam" id="PF00400">
    <property type="entry name" value="WD40"/>
    <property type="match status" value="2"/>
</dbReference>
<keyword evidence="5" id="KW-0732">Signal</keyword>
<dbReference type="SMART" id="SM00320">
    <property type="entry name" value="WD40"/>
    <property type="match status" value="4"/>
</dbReference>
<dbReference type="PROSITE" id="PS50294">
    <property type="entry name" value="WD_REPEATS_REGION"/>
    <property type="match status" value="2"/>
</dbReference>
<dbReference type="Gene3D" id="2.130.10.10">
    <property type="entry name" value="YVTN repeat-like/Quinoprotein amine dehydrogenase"/>
    <property type="match status" value="2"/>
</dbReference>
<dbReference type="PROSITE" id="PS50082">
    <property type="entry name" value="WD_REPEATS_2"/>
    <property type="match status" value="2"/>
</dbReference>
<accession>A0A0V1BHB9</accession>
<dbReference type="EMBL" id="JYDH01000043">
    <property type="protein sequence ID" value="KRY36350.1"/>
    <property type="molecule type" value="Genomic_DNA"/>
</dbReference>
<dbReference type="SUPFAM" id="SSF50978">
    <property type="entry name" value="WD40 repeat-like"/>
    <property type="match status" value="1"/>
</dbReference>
<reference evidence="6 7" key="1">
    <citation type="submission" date="2015-01" db="EMBL/GenBank/DDBJ databases">
        <title>Evolution of Trichinella species and genotypes.</title>
        <authorList>
            <person name="Korhonen P.K."/>
            <person name="Edoardo P."/>
            <person name="Giuseppe L.R."/>
            <person name="Gasser R.B."/>
        </authorList>
    </citation>
    <scope>NUCLEOTIDE SEQUENCE [LARGE SCALE GENOMIC DNA]</scope>
    <source>
        <strain evidence="6">ISS3</strain>
    </source>
</reference>
<dbReference type="Proteomes" id="UP000054776">
    <property type="component" value="Unassembled WGS sequence"/>
</dbReference>
<keyword evidence="2 4" id="KW-0853">WD repeat</keyword>
<name>A0A0V1BHB9_TRISP</name>
<keyword evidence="7" id="KW-1185">Reference proteome</keyword>
<dbReference type="InterPro" id="IPR019775">
    <property type="entry name" value="WD40_repeat_CS"/>
</dbReference>
<organism evidence="6 7">
    <name type="scientific">Trichinella spiralis</name>
    <name type="common">Trichina worm</name>
    <dbReference type="NCBI Taxonomy" id="6334"/>
    <lineage>
        <taxon>Eukaryota</taxon>
        <taxon>Metazoa</taxon>
        <taxon>Ecdysozoa</taxon>
        <taxon>Nematoda</taxon>
        <taxon>Enoplea</taxon>
        <taxon>Dorylaimia</taxon>
        <taxon>Trichinellida</taxon>
        <taxon>Trichinellidae</taxon>
        <taxon>Trichinella</taxon>
    </lineage>
</organism>
<dbReference type="InterPro" id="IPR001680">
    <property type="entry name" value="WD40_rpt"/>
</dbReference>
<comment type="caution">
    <text evidence="6">The sequence shown here is derived from an EMBL/GenBank/DDBJ whole genome shotgun (WGS) entry which is preliminary data.</text>
</comment>
<dbReference type="PROSITE" id="PS00678">
    <property type="entry name" value="WD_REPEATS_1"/>
    <property type="match status" value="1"/>
</dbReference>
<evidence type="ECO:0000256" key="5">
    <source>
        <dbReference type="SAM" id="SignalP"/>
    </source>
</evidence>
<evidence type="ECO:0000256" key="1">
    <source>
        <dbReference type="ARBA" id="ARBA00022553"/>
    </source>
</evidence>
<sequence>MQTFLLTAFLYFFGLAARKLSSCNFSGHKEQLVQVNMKQVTCLAWVPRGIPALKPRKAELNSNQLGDWEDTKSDALTNMSSEDERFSDSDDTCADLENSDDVENAIKEVPAVDIFPDIADSAQSHPNESISDDEDEDFLLKADDNLVLFGCCVDNVENILEVHVYNEAEDSFYPHHHYMLEEAPLCIEHVIFNKDTRDKGGRWKLKSIKEKIILLGNFCAVGTMDSAIELWNLDVVEAIEPVAIFGIRNQSSETEKKKTTNAQTFRHKLRRVWVSETLSVAVVNKKISHEDGVLSLTWNRILSHILASGSADFQIILWDIENQLGSAVLSGHSDKVQSIKWHPTESSRLLSGDTSGVVKLWDARESVCEKEWNEFNAEIERVAWNPWKSENFFKEIEIQVAASDGRLYNMDIRSGIVDVTEAHNGAVLGRNKVVYLDIDTDPLNGLSVNNKAENYVMTSSARGSLKLWKLDDNGHFKLSKKYKLKMNDLLCCEFCPDEESVAACGGENGCKIISWNIGSAA</sequence>
<protein>
    <submittedName>
        <fullName evidence="6">Periodic tryptophan protein 1-like protein</fullName>
    </submittedName>
</protein>
<dbReference type="PANTHER" id="PTHR14091">
    <property type="entry name" value="PERIODIC TRYPTOPHAN PROTEIN 1"/>
    <property type="match status" value="1"/>
</dbReference>
<feature type="signal peptide" evidence="5">
    <location>
        <begin position="1"/>
        <end position="18"/>
    </location>
</feature>
<evidence type="ECO:0000256" key="3">
    <source>
        <dbReference type="ARBA" id="ARBA00022737"/>
    </source>
</evidence>
<dbReference type="GO" id="GO:0005634">
    <property type="term" value="C:nucleus"/>
    <property type="evidence" value="ECO:0007669"/>
    <property type="project" value="TreeGrafter"/>
</dbReference>
<dbReference type="InParanoid" id="A0A0V1BHB9"/>
<keyword evidence="3" id="KW-0677">Repeat</keyword>
<dbReference type="InterPro" id="IPR015943">
    <property type="entry name" value="WD40/YVTN_repeat-like_dom_sf"/>
</dbReference>
<dbReference type="InterPro" id="IPR036322">
    <property type="entry name" value="WD40_repeat_dom_sf"/>
</dbReference>
<evidence type="ECO:0000256" key="4">
    <source>
        <dbReference type="PROSITE-ProRule" id="PRU00221"/>
    </source>
</evidence>
<gene>
    <name evidence="6" type="primary">Pwp1</name>
    <name evidence="6" type="ORF">T01_10797</name>
</gene>
<dbReference type="AlphaFoldDB" id="A0A0V1BHB9"/>
<feature type="repeat" description="WD" evidence="4">
    <location>
        <begin position="329"/>
        <end position="371"/>
    </location>
</feature>
<evidence type="ECO:0000256" key="2">
    <source>
        <dbReference type="ARBA" id="ARBA00022574"/>
    </source>
</evidence>
<dbReference type="InterPro" id="IPR044285">
    <property type="entry name" value="PWP1"/>
</dbReference>
<keyword evidence="1" id="KW-0597">Phosphoprotein</keyword>
<evidence type="ECO:0000313" key="7">
    <source>
        <dbReference type="Proteomes" id="UP000054776"/>
    </source>
</evidence>
<evidence type="ECO:0000313" key="6">
    <source>
        <dbReference type="EMBL" id="KRY36350.1"/>
    </source>
</evidence>
<dbReference type="OrthoDB" id="270624at2759"/>